<dbReference type="CDD" id="cd02252">
    <property type="entry name" value="nylC_like"/>
    <property type="match status" value="1"/>
</dbReference>
<dbReference type="Pfam" id="PF03576">
    <property type="entry name" value="Peptidase_S58"/>
    <property type="match status" value="1"/>
</dbReference>
<dbReference type="AlphaFoldDB" id="A0A6J4QI02"/>
<sequence>MLGNLCDVPGVLVGHATDYVGLTGCTAVLFDAPAGAVVGVDVRGSSPGTRETDLLSATGRVDQTHALLLTGGSAFGLGAVDGVMSLLEERGVGYDVRVARVPIVPGAVVFDLAVGDPSARPGPAMGYEAASLAESGPFEQGTVGAGTGTTVGKVLGLERAMKGGLGSASVTLPGGVVVAALAVVNAFGDVRDPSTGGIVAGPRLEDGTLADSVEHLAEAERFVRWGENTTLGILATNARLSRPEATKVAQMAQDGLARTVSPVHTSVDGDAVFAASVGGQASVVMAPDVVGAWGARVVAEAVLRAVREARGVPGVPAVSEIG</sequence>
<dbReference type="EMBL" id="CADCVG010000003">
    <property type="protein sequence ID" value="CAA9442618.1"/>
    <property type="molecule type" value="Genomic_DNA"/>
</dbReference>
<dbReference type="InterPro" id="IPR016117">
    <property type="entry name" value="ArgJ-like_dom_sf"/>
</dbReference>
<reference evidence="2" key="1">
    <citation type="submission" date="2020-02" db="EMBL/GenBank/DDBJ databases">
        <authorList>
            <person name="Meier V. D."/>
        </authorList>
    </citation>
    <scope>NUCLEOTIDE SEQUENCE</scope>
    <source>
        <strain evidence="2">AVDCRST_MAG14</strain>
    </source>
</reference>
<dbReference type="PANTHER" id="PTHR36512">
    <property type="entry name" value="D-AMINOPEPTIDASE"/>
    <property type="match status" value="1"/>
</dbReference>
<proteinExistence type="inferred from homology"/>
<protein>
    <submittedName>
        <fullName evidence="2">Endo-type 6-aminohexanoate oligomer hydrolase</fullName>
    </submittedName>
</protein>
<dbReference type="GO" id="GO:0004177">
    <property type="term" value="F:aminopeptidase activity"/>
    <property type="evidence" value="ECO:0007669"/>
    <property type="project" value="TreeGrafter"/>
</dbReference>
<dbReference type="Gene3D" id="3.60.70.12">
    <property type="entry name" value="L-amino peptidase D-ALA esterase/amidase"/>
    <property type="match status" value="1"/>
</dbReference>
<keyword evidence="2" id="KW-0378">Hydrolase</keyword>
<accession>A0A6J4QI02</accession>
<dbReference type="SUPFAM" id="SSF56266">
    <property type="entry name" value="DmpA/ArgJ-like"/>
    <property type="match status" value="1"/>
</dbReference>
<evidence type="ECO:0000256" key="1">
    <source>
        <dbReference type="ARBA" id="ARBA00007068"/>
    </source>
</evidence>
<gene>
    <name evidence="2" type="ORF">AVDCRST_MAG14-97</name>
</gene>
<organism evidence="2">
    <name type="scientific">uncultured Rubrobacteraceae bacterium</name>
    <dbReference type="NCBI Taxonomy" id="349277"/>
    <lineage>
        <taxon>Bacteria</taxon>
        <taxon>Bacillati</taxon>
        <taxon>Actinomycetota</taxon>
        <taxon>Rubrobacteria</taxon>
        <taxon>Rubrobacterales</taxon>
        <taxon>Rubrobacteraceae</taxon>
        <taxon>environmental samples</taxon>
    </lineage>
</organism>
<comment type="similarity">
    <text evidence="1">Belongs to the peptidase S58 family.</text>
</comment>
<dbReference type="PANTHER" id="PTHR36512:SF3">
    <property type="entry name" value="BLR5678 PROTEIN"/>
    <property type="match status" value="1"/>
</dbReference>
<name>A0A6J4QI02_9ACTN</name>
<evidence type="ECO:0000313" key="2">
    <source>
        <dbReference type="EMBL" id="CAA9442618.1"/>
    </source>
</evidence>
<dbReference type="InterPro" id="IPR005321">
    <property type="entry name" value="Peptidase_S58_DmpA"/>
</dbReference>